<feature type="coiled-coil region" evidence="1">
    <location>
        <begin position="498"/>
        <end position="545"/>
    </location>
</feature>
<gene>
    <name evidence="4" type="ORF">FAP39_00630</name>
</gene>
<dbReference type="RefSeq" id="WP_138014427.1">
    <property type="nucleotide sequence ID" value="NZ_SULI01000001.1"/>
</dbReference>
<protein>
    <submittedName>
        <fullName evidence="4">DUF4175 domain-containing protein</fullName>
    </submittedName>
</protein>
<feature type="compositionally biased region" description="Polar residues" evidence="2">
    <location>
        <begin position="677"/>
        <end position="696"/>
    </location>
</feature>
<dbReference type="EMBL" id="SULI01000001">
    <property type="protein sequence ID" value="TKZ22410.1"/>
    <property type="molecule type" value="Genomic_DNA"/>
</dbReference>
<keyword evidence="3" id="KW-0472">Membrane</keyword>
<keyword evidence="3" id="KW-0812">Transmembrane</keyword>
<comment type="caution">
    <text evidence="4">The sequence shown here is derived from an EMBL/GenBank/DDBJ whole genome shotgun (WGS) entry which is preliminary data.</text>
</comment>
<keyword evidence="1" id="KW-0175">Coiled coil</keyword>
<evidence type="ECO:0000313" key="5">
    <source>
        <dbReference type="Proteomes" id="UP000306575"/>
    </source>
</evidence>
<dbReference type="AlphaFoldDB" id="A0A4U7N8W6"/>
<feature type="region of interest" description="Disordered" evidence="2">
    <location>
        <begin position="546"/>
        <end position="567"/>
    </location>
</feature>
<proteinExistence type="predicted"/>
<organism evidence="4 5">
    <name type="scientific">Shimia litoralis</name>
    <dbReference type="NCBI Taxonomy" id="420403"/>
    <lineage>
        <taxon>Bacteria</taxon>
        <taxon>Pseudomonadati</taxon>
        <taxon>Pseudomonadota</taxon>
        <taxon>Alphaproteobacteria</taxon>
        <taxon>Rhodobacterales</taxon>
        <taxon>Roseobacteraceae</taxon>
    </lineage>
</organism>
<keyword evidence="5" id="KW-1185">Reference proteome</keyword>
<evidence type="ECO:0000256" key="2">
    <source>
        <dbReference type="SAM" id="MobiDB-lite"/>
    </source>
</evidence>
<feature type="transmembrane region" description="Helical" evidence="3">
    <location>
        <begin position="34"/>
        <end position="51"/>
    </location>
</feature>
<dbReference type="Pfam" id="PF13779">
    <property type="entry name" value="DUF4175"/>
    <property type="match status" value="1"/>
</dbReference>
<keyword evidence="3" id="KW-1133">Transmembrane helix</keyword>
<feature type="transmembrane region" description="Helical" evidence="3">
    <location>
        <begin position="154"/>
        <end position="174"/>
    </location>
</feature>
<feature type="compositionally biased region" description="Polar residues" evidence="2">
    <location>
        <begin position="647"/>
        <end position="659"/>
    </location>
</feature>
<feature type="region of interest" description="Disordered" evidence="2">
    <location>
        <begin position="647"/>
        <end position="703"/>
    </location>
</feature>
<feature type="compositionally biased region" description="Polar residues" evidence="2">
    <location>
        <begin position="554"/>
        <end position="567"/>
    </location>
</feature>
<dbReference type="Proteomes" id="UP000306575">
    <property type="component" value="Unassembled WGS sequence"/>
</dbReference>
<evidence type="ECO:0000256" key="1">
    <source>
        <dbReference type="SAM" id="Coils"/>
    </source>
</evidence>
<accession>A0A4U7N8W6</accession>
<dbReference type="OrthoDB" id="8477685at2"/>
<dbReference type="InterPro" id="IPR012683">
    <property type="entry name" value="CHP02302_TM"/>
</dbReference>
<evidence type="ECO:0000256" key="3">
    <source>
        <dbReference type="SAM" id="Phobius"/>
    </source>
</evidence>
<feature type="transmembrane region" description="Helical" evidence="3">
    <location>
        <begin position="57"/>
        <end position="78"/>
    </location>
</feature>
<sequence length="858" mass="93553">MTSPKHQSDKGMTRLARVLLLTRAGMFAESVTRAFWPLWSLCFGVLAALMMGAQDHIGLETLWGLGVGVIGLGGWLMWSGMRKLAWPTKNDALLRLDATLPGRPLQALRDQPAIGAHDAGAQAVWAAHQTRMREKAAAAEPVQPDLRVARLDPFGLRFVAVIALVVALLFGSVGQVRSVIEMTSATKPVASGPAWEGWVEPPLYTGKPALYLNDLPAGQVVLAQNSRILVRLYGEVGALTLSETVSGRTDEIPSAAEPEQEFVVVQSGVIVIDGPNGRRWDIEMTHDMPPAVAVSGQAEASARGEMSLPFVAEDDYEVISGVARIGLDLGSLDRRYGLALAPETQAEVLAQLPMPIAGDRAVFEGILIEDYSAHVWAHMPVTIELRVEDALDQMGRTEPAPMLLPARRFFDPFAAAIVEMRRDILWNRKNAPRVAQLIRAMSHRPQDGMFPDKASYLRLRTILRRLEGYTPAGLTDAQQTEISDALWDLALMLEEGDLGDAFARMKRAQDRLSEAMKNGASDAEIAQLMQELREATQDYMRELARRNSDDDPDGQTQSAENTMTLSQDDLQRMMDHIQDLMEQGRMAEAQQALQEFQEMMENMQVTQGQGGSEPSPGEQAMQDLAETLKDQQGLSDQAFRELQEQFNPNANRGQSQDNEGYSGGQGRGESHDGTGQGSADQGETGSTGPESGQQPGQGALADRQEALREQLEALEGGVPGQGTPEGDAAREALGRAGDAMENAEQALRENDLAEAIDQQAQAMDAMREGIRNLGDALAQQQGQGGQSDPQQARRGNATDPLGRSPGARGPAGTQDGLLQGEDVYRQARRLLDEIRKRAGQSDRPVLERNYLKRLLDRF</sequence>
<reference evidence="4 5" key="1">
    <citation type="submission" date="2019-04" db="EMBL/GenBank/DDBJ databases">
        <title>Genome sequence of Pelagicola litoralis CL-ES2.</title>
        <authorList>
            <person name="Cao J."/>
        </authorList>
    </citation>
    <scope>NUCLEOTIDE SEQUENCE [LARGE SCALE GENOMIC DNA]</scope>
    <source>
        <strain evidence="4 5">CL-ES2</strain>
    </source>
</reference>
<evidence type="ECO:0000313" key="4">
    <source>
        <dbReference type="EMBL" id="TKZ22410.1"/>
    </source>
</evidence>
<name>A0A4U7N8W6_9RHOB</name>
<feature type="region of interest" description="Disordered" evidence="2">
    <location>
        <begin position="777"/>
        <end position="821"/>
    </location>
</feature>